<sequence>MHTLKRPISLLARSPFFFSYNGFIVYDPMTHLARANHRGSAEGQSKIFFRSVSLMAKNLPRRMLYKDMSRSFLAEQVLKTDRRQNPKNGPFSEIRSKEKKRSDHAKH</sequence>
<reference evidence="2" key="1">
    <citation type="submission" date="2021-01" db="EMBL/GenBank/DDBJ databases">
        <authorList>
            <person name="Lovell J.T."/>
            <person name="Bentley N."/>
            <person name="Bhattarai G."/>
            <person name="Jenkins J.W."/>
            <person name="Sreedasyam A."/>
            <person name="Alarcon Y."/>
            <person name="Bock C."/>
            <person name="Boston L."/>
            <person name="Carlson J."/>
            <person name="Cervantes K."/>
            <person name="Clermont K."/>
            <person name="Krom N."/>
            <person name="Kubenka K."/>
            <person name="Mamidi S."/>
            <person name="Mattison C."/>
            <person name="Monteros M."/>
            <person name="Pisani C."/>
            <person name="Plott C."/>
            <person name="Rajasekar S."/>
            <person name="Rhein H.S."/>
            <person name="Rohla C."/>
            <person name="Song M."/>
            <person name="Hilaire R.S."/>
            <person name="Shu S."/>
            <person name="Wells L."/>
            <person name="Wang X."/>
            <person name="Webber J."/>
            <person name="Heerema R.J."/>
            <person name="Klein P."/>
            <person name="Conner P."/>
            <person name="Grauke L."/>
            <person name="Grimwood J."/>
            <person name="Schmutz J."/>
            <person name="Randall J.J."/>
        </authorList>
    </citation>
    <scope>NUCLEOTIDE SEQUENCE</scope>
    <source>
        <tissue evidence="2">Leaf</tissue>
    </source>
</reference>
<feature type="compositionally biased region" description="Basic residues" evidence="1">
    <location>
        <begin position="97"/>
        <end position="107"/>
    </location>
</feature>
<evidence type="ECO:0000256" key="1">
    <source>
        <dbReference type="SAM" id="MobiDB-lite"/>
    </source>
</evidence>
<accession>A0A922JAW8</accession>
<dbReference type="AlphaFoldDB" id="A0A922JAW8"/>
<organism evidence="2 3">
    <name type="scientific">Carya illinoinensis</name>
    <name type="common">Pecan</name>
    <dbReference type="NCBI Taxonomy" id="32201"/>
    <lineage>
        <taxon>Eukaryota</taxon>
        <taxon>Viridiplantae</taxon>
        <taxon>Streptophyta</taxon>
        <taxon>Embryophyta</taxon>
        <taxon>Tracheophyta</taxon>
        <taxon>Spermatophyta</taxon>
        <taxon>Magnoliopsida</taxon>
        <taxon>eudicotyledons</taxon>
        <taxon>Gunneridae</taxon>
        <taxon>Pentapetalae</taxon>
        <taxon>rosids</taxon>
        <taxon>fabids</taxon>
        <taxon>Fagales</taxon>
        <taxon>Juglandaceae</taxon>
        <taxon>Carya</taxon>
    </lineage>
</organism>
<protein>
    <submittedName>
        <fullName evidence="2">Uncharacterized protein</fullName>
    </submittedName>
</protein>
<proteinExistence type="predicted"/>
<evidence type="ECO:0000313" key="3">
    <source>
        <dbReference type="Proteomes" id="UP000811246"/>
    </source>
</evidence>
<comment type="caution">
    <text evidence="2">The sequence shown here is derived from an EMBL/GenBank/DDBJ whole genome shotgun (WGS) entry which is preliminary data.</text>
</comment>
<dbReference type="EMBL" id="CM031832">
    <property type="protein sequence ID" value="KAG6699397.1"/>
    <property type="molecule type" value="Genomic_DNA"/>
</dbReference>
<feature type="region of interest" description="Disordered" evidence="1">
    <location>
        <begin position="76"/>
        <end position="107"/>
    </location>
</feature>
<evidence type="ECO:0000313" key="2">
    <source>
        <dbReference type="EMBL" id="KAG6699397.1"/>
    </source>
</evidence>
<dbReference type="Proteomes" id="UP000811246">
    <property type="component" value="Chromosome 8"/>
</dbReference>
<gene>
    <name evidence="2" type="ORF">I3842_08G065600</name>
</gene>
<name>A0A922JAW8_CARIL</name>